<dbReference type="KEGG" id="cnc:CNE_1c12340"/>
<accession>G0ERF1</accession>
<dbReference type="RefSeq" id="WP_013956238.1">
    <property type="nucleotide sequence ID" value="NC_015726.1"/>
</dbReference>
<dbReference type="EMBL" id="CP002877">
    <property type="protein sequence ID" value="AEI76588.1"/>
    <property type="molecule type" value="Genomic_DNA"/>
</dbReference>
<sequence>MLASILAGKRLIAISGKLAAVPAGSVSSVVHRGAFLFKTRFACPRRSAMARATAGLQAR</sequence>
<reference evidence="1 2" key="1">
    <citation type="journal article" date="2011" name="J. Bacteriol.">
        <title>Complete genome sequence of the type strain Cupriavidus necator N-1.</title>
        <authorList>
            <person name="Poehlein A."/>
            <person name="Kusian B."/>
            <person name="Friedrich B."/>
            <person name="Daniel R."/>
            <person name="Bowien B."/>
        </authorList>
    </citation>
    <scope>NUCLEOTIDE SEQUENCE [LARGE SCALE GENOMIC DNA]</scope>
    <source>
        <strain evidence="2">ATCC 43291 / DSM 13513 / CCUG 52238 / LMG 8453 / N-1</strain>
    </source>
</reference>
<dbReference type="AlphaFoldDB" id="G0ERF1"/>
<organism evidence="1 2">
    <name type="scientific">Cupriavidus necator (strain ATCC 43291 / DSM 13513 / CCUG 52238 / LMG 8453 / N-1)</name>
    <name type="common">Ralstonia eutropha</name>
    <dbReference type="NCBI Taxonomy" id="1042878"/>
    <lineage>
        <taxon>Bacteria</taxon>
        <taxon>Pseudomonadati</taxon>
        <taxon>Pseudomonadota</taxon>
        <taxon>Betaproteobacteria</taxon>
        <taxon>Burkholderiales</taxon>
        <taxon>Burkholderiaceae</taxon>
        <taxon>Cupriavidus</taxon>
    </lineage>
</organism>
<dbReference type="Proteomes" id="UP000006798">
    <property type="component" value="Chromosome 1"/>
</dbReference>
<dbReference type="HOGENOM" id="CLU_2952669_0_0_4"/>
<proteinExistence type="predicted"/>
<gene>
    <name evidence="1" type="ordered locus">CNE_1c12340</name>
</gene>
<name>G0ERF1_CUPNN</name>
<evidence type="ECO:0000313" key="1">
    <source>
        <dbReference type="EMBL" id="AEI76588.1"/>
    </source>
</evidence>
<evidence type="ECO:0000313" key="2">
    <source>
        <dbReference type="Proteomes" id="UP000006798"/>
    </source>
</evidence>
<dbReference type="GeneID" id="43501543"/>
<protein>
    <submittedName>
        <fullName evidence="1">Uncharacterized protein</fullName>
    </submittedName>
</protein>